<proteinExistence type="predicted"/>
<reference evidence="2" key="1">
    <citation type="journal article" date="2010" name="Stand. Genomic Sci.">
        <title>Complete genome sequence of Syntrophothermus lipocalidus type strain (TGB-C1T).</title>
        <authorList>
            <consortium name="US DOE Joint Genome Institute (JGI-PGF)"/>
            <person name="Djao O."/>
            <person name="Zhang X."/>
            <person name="Lucas S."/>
            <person name="Lapidus A."/>
            <person name="Glavina Del Rio T."/>
            <person name="Nolan M."/>
            <person name="Tice H."/>
            <person name="Cheng J."/>
            <person name="Han C."/>
            <person name="Tapia R."/>
            <person name="Goodwin L."/>
            <person name="Pitluck S."/>
            <person name="Liolios K."/>
            <person name="Ivanova N."/>
            <person name="Mavromatis K."/>
            <person name="Mikhailova N."/>
            <person name="Ovchinnikova G."/>
            <person name="Pati A."/>
            <person name="Brambilla E."/>
            <person name="Chen A."/>
            <person name="Palaniappan K."/>
            <person name="Land M."/>
            <person name="Hauser L."/>
            <person name="Chang Y."/>
            <person name="Jeffries C."/>
            <person name="Rohde M."/>
            <person name="Sikorski J."/>
            <person name="Spring S."/>
            <person name="Goker M."/>
            <person name="Detter J."/>
            <person name="Woyke T."/>
            <person name="Bristow J."/>
            <person name="Eisen J."/>
            <person name="Markowitz V."/>
            <person name="Hugenholtz P."/>
            <person name="Kyrpides N."/>
            <person name="Klenk H."/>
        </authorList>
    </citation>
    <scope>NUCLEOTIDE SEQUENCE [LARGE SCALE GENOMIC DNA]</scope>
    <source>
        <strain evidence="2">DSM 12680 / TGB-C1</strain>
    </source>
</reference>
<accession>D7CK75</accession>
<dbReference type="STRING" id="643648.Slip_2320"/>
<organism evidence="1 2">
    <name type="scientific">Syntrophothermus lipocalidus (strain DSM 12680 / TGB-C1)</name>
    <dbReference type="NCBI Taxonomy" id="643648"/>
    <lineage>
        <taxon>Bacteria</taxon>
        <taxon>Bacillati</taxon>
        <taxon>Bacillota</taxon>
        <taxon>Clostridia</taxon>
        <taxon>Eubacteriales</taxon>
        <taxon>Syntrophomonadaceae</taxon>
        <taxon>Syntrophothermus</taxon>
    </lineage>
</organism>
<reference evidence="1 2" key="2">
    <citation type="journal article" date="2010" name="Stand. Genomic Sci.">
        <title>Complete genome sequence of Syntrophothermus lipocalidus type strain (TGB-C1).</title>
        <authorList>
            <person name="Djao O.D."/>
            <person name="Zhang X."/>
            <person name="Lucas S."/>
            <person name="Lapidus A."/>
            <person name="Del Rio T.G."/>
            <person name="Nolan M."/>
            <person name="Tice H."/>
            <person name="Cheng J.F."/>
            <person name="Han C."/>
            <person name="Tapia R."/>
            <person name="Goodwin L."/>
            <person name="Pitluck S."/>
            <person name="Liolios K."/>
            <person name="Ivanova N."/>
            <person name="Mavromatis K."/>
            <person name="Mikhailova N."/>
            <person name="Ovchinnikova G."/>
            <person name="Pati A."/>
            <person name="Brambilla E."/>
            <person name="Chen A."/>
            <person name="Palaniappan K."/>
            <person name="Land M."/>
            <person name="Hauser L."/>
            <person name="Chang Y.J."/>
            <person name="Jeffries C.D."/>
            <person name="Rohde M."/>
            <person name="Sikorski J."/>
            <person name="Spring S."/>
            <person name="Goker M."/>
            <person name="Detter J.C."/>
            <person name="Woyke T."/>
            <person name="Bristow J."/>
            <person name="Eisen J.A."/>
            <person name="Markowitz V."/>
            <person name="Hugenholtz P."/>
            <person name="Kyrpides N.C."/>
            <person name="Klenk H.P."/>
        </authorList>
    </citation>
    <scope>NUCLEOTIDE SEQUENCE [LARGE SCALE GENOMIC DNA]</scope>
    <source>
        <strain evidence="2">DSM 12680 / TGB-C1</strain>
    </source>
</reference>
<dbReference type="KEGG" id="slp:Slip_2320"/>
<dbReference type="eggNOG" id="COG1719">
    <property type="taxonomic scope" value="Bacteria"/>
</dbReference>
<dbReference type="AlphaFoldDB" id="D7CK75"/>
<dbReference type="Proteomes" id="UP000000378">
    <property type="component" value="Chromosome"/>
</dbReference>
<protein>
    <submittedName>
        <fullName evidence="1">Uncharacterized protein</fullName>
    </submittedName>
</protein>
<dbReference type="HOGENOM" id="CLU_1668531_0_0_9"/>
<dbReference type="EMBL" id="CP002048">
    <property type="protein sequence ID" value="ADI03059.1"/>
    <property type="molecule type" value="Genomic_DNA"/>
</dbReference>
<evidence type="ECO:0000313" key="2">
    <source>
        <dbReference type="Proteomes" id="UP000000378"/>
    </source>
</evidence>
<keyword evidence="2" id="KW-1185">Reference proteome</keyword>
<dbReference type="RefSeq" id="WP_013176461.1">
    <property type="nucleotide sequence ID" value="NC_014220.1"/>
</dbReference>
<dbReference type="OrthoDB" id="1804856at2"/>
<name>D7CK75_SYNLT</name>
<evidence type="ECO:0000313" key="1">
    <source>
        <dbReference type="EMBL" id="ADI03059.1"/>
    </source>
</evidence>
<gene>
    <name evidence="1" type="ordered locus">Slip_2320</name>
</gene>
<sequence length="158" mass="18468">MENLAFMYTLVNKLFLAISEVIAELPDGQQWLERVIESLSRRVYYEFERDYYSRGNQATDYAQAWVRVLGKQGFLKESHYRFVQEDGVINVYITNGTCAYREYCRQAKREGTLFVCPRMTSIKWIIAVKTGQPYLMVTDEIDNEGVCRGRVYPEDSGK</sequence>